<dbReference type="InterPro" id="IPR018650">
    <property type="entry name" value="STSV1_Orf64"/>
</dbReference>
<dbReference type="EMBL" id="JBHSOF010000043">
    <property type="protein sequence ID" value="MFC5666646.1"/>
    <property type="molecule type" value="Genomic_DNA"/>
</dbReference>
<feature type="compositionally biased region" description="Pro residues" evidence="1">
    <location>
        <begin position="491"/>
        <end position="502"/>
    </location>
</feature>
<accession>A0ABW0XDT2</accession>
<comment type="caution">
    <text evidence="3">The sequence shown here is derived from an EMBL/GenBank/DDBJ whole genome shotgun (WGS) entry which is preliminary data.</text>
</comment>
<dbReference type="Pfam" id="PF09852">
    <property type="entry name" value="DUF2079"/>
    <property type="match status" value="1"/>
</dbReference>
<evidence type="ECO:0000313" key="3">
    <source>
        <dbReference type="EMBL" id="MFC5666646.1"/>
    </source>
</evidence>
<feature type="transmembrane region" description="Helical" evidence="2">
    <location>
        <begin position="189"/>
        <end position="216"/>
    </location>
</feature>
<protein>
    <submittedName>
        <fullName evidence="3">DUF2079 domain-containing protein</fullName>
    </submittedName>
</protein>
<proteinExistence type="predicted"/>
<feature type="region of interest" description="Disordered" evidence="1">
    <location>
        <begin position="478"/>
        <end position="502"/>
    </location>
</feature>
<reference evidence="4" key="1">
    <citation type="journal article" date="2019" name="Int. J. Syst. Evol. Microbiol.">
        <title>The Global Catalogue of Microorganisms (GCM) 10K type strain sequencing project: providing services to taxonomists for standard genome sequencing and annotation.</title>
        <authorList>
            <consortium name="The Broad Institute Genomics Platform"/>
            <consortium name="The Broad Institute Genome Sequencing Center for Infectious Disease"/>
            <person name="Wu L."/>
            <person name="Ma J."/>
        </authorList>
    </citation>
    <scope>NUCLEOTIDE SEQUENCE [LARGE SCALE GENOMIC DNA]</scope>
    <source>
        <strain evidence="4">CGMCC 4.1437</strain>
    </source>
</reference>
<sequence length="502" mass="53896">MTISTLTSALHRRTEADEPSITLSPVDRRTRFIPWAVALTLFLVYAFFTVRRHELLLTSGYDLGIFEQGVRGYAEGRGPIVELKGAGFNLLGDHFSPALAALAPLYWLWPSAKLLLFAQAALVAVAAVPISRWALRGLGPVAAVVIGLGYGLSWGLASALGFDFHEITFAVPLIAFSVTALGERRWVAALAWAAPLVLVKEDLGITVAAVGAYILWRGDRRIGAAGVLFGVGASLLELLVLLPAMSPGGSFAYWDNLSGGSGGRNLLTLPLDLVTPSEKLTTVLLLLAPTVLLAVRSPLMIVALPTLGWRLLSNNPAYWGTNYHYSAVLMPIVFAAFVDVLVKARARGGVLPRWVSRAALPASLAVTLALLPGFAFSQLLTADLWRTPARVEAARSVLAAVPDDARIAASNRLVPQLTNRCEVIVFGWPQKWSTADWIVVDEDQPMGWPLSPDRERREVAAAKRVGYQVVRSDHGITLLRRPPGTDVPVAPDVPAPGSPEAG</sequence>
<feature type="transmembrane region" description="Helical" evidence="2">
    <location>
        <begin position="222"/>
        <end position="242"/>
    </location>
</feature>
<feature type="transmembrane region" description="Helical" evidence="2">
    <location>
        <begin position="354"/>
        <end position="376"/>
    </location>
</feature>
<dbReference type="RefSeq" id="WP_380228343.1">
    <property type="nucleotide sequence ID" value="NZ_JBHSOF010000043.1"/>
</dbReference>
<keyword evidence="2" id="KW-1133">Transmembrane helix</keyword>
<organism evidence="3 4">
    <name type="scientific">Kitasatospora misakiensis</name>
    <dbReference type="NCBI Taxonomy" id="67330"/>
    <lineage>
        <taxon>Bacteria</taxon>
        <taxon>Bacillati</taxon>
        <taxon>Actinomycetota</taxon>
        <taxon>Actinomycetes</taxon>
        <taxon>Kitasatosporales</taxon>
        <taxon>Streptomycetaceae</taxon>
        <taxon>Kitasatospora</taxon>
    </lineage>
</organism>
<evidence type="ECO:0000313" key="4">
    <source>
        <dbReference type="Proteomes" id="UP001595975"/>
    </source>
</evidence>
<name>A0ABW0XDT2_9ACTN</name>
<keyword evidence="2" id="KW-0472">Membrane</keyword>
<gene>
    <name evidence="3" type="ORF">ACFP3U_27230</name>
</gene>
<dbReference type="Proteomes" id="UP001595975">
    <property type="component" value="Unassembled WGS sequence"/>
</dbReference>
<evidence type="ECO:0000256" key="2">
    <source>
        <dbReference type="SAM" id="Phobius"/>
    </source>
</evidence>
<feature type="transmembrane region" description="Helical" evidence="2">
    <location>
        <begin position="283"/>
        <end position="303"/>
    </location>
</feature>
<keyword evidence="4" id="KW-1185">Reference proteome</keyword>
<feature type="transmembrane region" description="Helical" evidence="2">
    <location>
        <begin position="323"/>
        <end position="342"/>
    </location>
</feature>
<keyword evidence="2" id="KW-0812">Transmembrane</keyword>
<feature type="transmembrane region" description="Helical" evidence="2">
    <location>
        <begin position="142"/>
        <end position="161"/>
    </location>
</feature>
<feature type="transmembrane region" description="Helical" evidence="2">
    <location>
        <begin position="32"/>
        <end position="50"/>
    </location>
</feature>
<feature type="transmembrane region" description="Helical" evidence="2">
    <location>
        <begin position="115"/>
        <end position="135"/>
    </location>
</feature>
<evidence type="ECO:0000256" key="1">
    <source>
        <dbReference type="SAM" id="MobiDB-lite"/>
    </source>
</evidence>